<dbReference type="STRING" id="1798002.A2478_02035"/>
<feature type="transmembrane region" description="Helical" evidence="1">
    <location>
        <begin position="52"/>
        <end position="75"/>
    </location>
</feature>
<keyword evidence="1" id="KW-1133">Transmembrane helix</keyword>
<reference evidence="2 3" key="1">
    <citation type="journal article" date="2016" name="Nat. Commun.">
        <title>Thousands of microbial genomes shed light on interconnected biogeochemical processes in an aquifer system.</title>
        <authorList>
            <person name="Anantharaman K."/>
            <person name="Brown C.T."/>
            <person name="Hug L.A."/>
            <person name="Sharon I."/>
            <person name="Castelle C.J."/>
            <person name="Probst A.J."/>
            <person name="Thomas B.C."/>
            <person name="Singh A."/>
            <person name="Wilkins M.J."/>
            <person name="Karaoz U."/>
            <person name="Brodie E.L."/>
            <person name="Williams K.H."/>
            <person name="Hubbard S.S."/>
            <person name="Banfield J.F."/>
        </authorList>
    </citation>
    <scope>NUCLEOTIDE SEQUENCE [LARGE SCALE GENOMIC DNA]</scope>
</reference>
<accession>A0A1F5T3C1</accession>
<feature type="transmembrane region" description="Helical" evidence="1">
    <location>
        <begin position="81"/>
        <end position="102"/>
    </location>
</feature>
<gene>
    <name evidence="2" type="ORF">A2478_02035</name>
</gene>
<sequence length="298" mass="34576">MNKKQVKAMLSEMRNPESVWRIGELSQAKSSEIMQLMTWFGQRFGRNGNARFIFGWMLGPAFCMIICSLVLQLIYHEFMTWFILFIPMVIISMGYVFIKYVNRDRQFVKEGKDSINNIFQLLNIVPELNSEKNDGFFCLVRTNEDEQSEIIRVFGSNEIPKDINFVLCFVISAVALPEQNVITLVQGYNTILGGRVAELIIKMKMKDGFGSIRAMFEDGVFPDDFMLKVMLEFKKLLGDFIQNICNVNMFLGLTDEQRESFLGQLREWNRNAKYSELVDVMLTMNASESKTYEFGEFE</sequence>
<evidence type="ECO:0000256" key="1">
    <source>
        <dbReference type="SAM" id="Phobius"/>
    </source>
</evidence>
<dbReference type="EMBL" id="MFGJ01000001">
    <property type="protein sequence ID" value="OGF33450.1"/>
    <property type="molecule type" value="Genomic_DNA"/>
</dbReference>
<keyword evidence="1" id="KW-0472">Membrane</keyword>
<name>A0A1F5T3C1_9BACT</name>
<protein>
    <submittedName>
        <fullName evidence="2">Uncharacterized protein</fullName>
    </submittedName>
</protein>
<dbReference type="Proteomes" id="UP000179001">
    <property type="component" value="Unassembled WGS sequence"/>
</dbReference>
<organism evidence="2 3">
    <name type="scientific">Candidatus Falkowbacteria bacterium RIFOXYC2_FULL_36_12</name>
    <dbReference type="NCBI Taxonomy" id="1798002"/>
    <lineage>
        <taxon>Bacteria</taxon>
        <taxon>Candidatus Falkowiibacteriota</taxon>
    </lineage>
</organism>
<proteinExistence type="predicted"/>
<keyword evidence="1" id="KW-0812">Transmembrane</keyword>
<evidence type="ECO:0000313" key="2">
    <source>
        <dbReference type="EMBL" id="OGF33450.1"/>
    </source>
</evidence>
<dbReference type="AlphaFoldDB" id="A0A1F5T3C1"/>
<evidence type="ECO:0000313" key="3">
    <source>
        <dbReference type="Proteomes" id="UP000179001"/>
    </source>
</evidence>
<comment type="caution">
    <text evidence="2">The sequence shown here is derived from an EMBL/GenBank/DDBJ whole genome shotgun (WGS) entry which is preliminary data.</text>
</comment>